<dbReference type="PANTHER" id="PTHR31600:SF2">
    <property type="entry name" value="GAMETE ENRICHED GENE 10 PROTEIN-RELATED"/>
    <property type="match status" value="1"/>
</dbReference>
<feature type="transmembrane region" description="Helical" evidence="3">
    <location>
        <begin position="132"/>
        <end position="157"/>
    </location>
</feature>
<dbReference type="OrthoDB" id="299369at2759"/>
<organism evidence="4 5">
    <name type="scientific">Paramecium sonneborni</name>
    <dbReference type="NCBI Taxonomy" id="65129"/>
    <lineage>
        <taxon>Eukaryota</taxon>
        <taxon>Sar</taxon>
        <taxon>Alveolata</taxon>
        <taxon>Ciliophora</taxon>
        <taxon>Intramacronucleata</taxon>
        <taxon>Oligohymenophorea</taxon>
        <taxon>Peniculida</taxon>
        <taxon>Parameciidae</taxon>
        <taxon>Paramecium</taxon>
    </lineage>
</organism>
<protein>
    <recommendedName>
        <fullName evidence="6">Transmembrane protein</fullName>
    </recommendedName>
</protein>
<dbReference type="InterPro" id="IPR052994">
    <property type="entry name" value="Tiny_macrocysts_regulators"/>
</dbReference>
<feature type="transmembrane region" description="Helical" evidence="3">
    <location>
        <begin position="86"/>
        <end position="112"/>
    </location>
</feature>
<dbReference type="Proteomes" id="UP000692954">
    <property type="component" value="Unassembled WGS sequence"/>
</dbReference>
<feature type="transmembrane region" description="Helical" evidence="3">
    <location>
        <begin position="1302"/>
        <end position="1324"/>
    </location>
</feature>
<evidence type="ECO:0000256" key="1">
    <source>
        <dbReference type="SAM" id="Coils"/>
    </source>
</evidence>
<feature type="transmembrane region" description="Helical" evidence="3">
    <location>
        <begin position="177"/>
        <end position="198"/>
    </location>
</feature>
<keyword evidence="1" id="KW-0175">Coiled coil</keyword>
<feature type="transmembrane region" description="Helical" evidence="3">
    <location>
        <begin position="210"/>
        <end position="232"/>
    </location>
</feature>
<feature type="transmembrane region" description="Helical" evidence="3">
    <location>
        <begin position="301"/>
        <end position="319"/>
    </location>
</feature>
<gene>
    <name evidence="4" type="ORF">PSON_ATCC_30995.1.T1200062</name>
</gene>
<sequence>MKQFNQLKNFNYYVASYHILLEINFINLNRLCLYLIHLISEFQIFGILVLNLNEELLKLPMMNIDYGLNVISIISRPYKLLVQNNFFLYSYTIPLAILLLYIVHQIITFYQFSKQSQKSITEYVMKSNNIKLIFHGLNLIFLAIFDKLFCIPCIQLVCYSIQKNINIETYGVVEFINTLFSILALFLIFWIQLLYLMLIKEAITLQLFNFKVLIFQGLDYFYTLIIYILVIIDCMNLEKVVKNYLIFVMFVISSIIKLNQFMTKYQYICEIQDYLINLNVTFIMISAALMGNEFIEDKKNLIIIIVLIPSLLITIIQQFKKKIDFSMIVMLPENQSTQTQQYLISVFSQKDSLNNIQQFSLSLFLFYHKSNCQDKSCSCKKQRFLENEIKLRQLYLKQLILDFGKSINKLTDQSLKGFFSLFYIQSLIAINQSVKAYQQTNILLLKQNVHQNIDQQNIFSEQTSYSVTIEENQNVYKKKSNSDMIHKLEKISLNYISYINLIKISIILEIAKQNLISSFSFGNVVQKTQLSQSVQLYMKVEEQHQQLKQNIINIINRKKDIFMIMSSTTRLNPERFLHQCLDLIKKINFMENQLQHLFQEFPSKKMQSIYSFYCAEILNSFMQAYRIINYNAISDNALIKIQKNYQVDLLTTQLHYMILVMDHQGTGLQIVERSHQMHKIAEYDQQDFKEVKSILSLLPRGFSTIHKHLIEDFLISGRSKFFREQNVNLILQKDQFLSPVDFFFDFDLTKLQELTFQVFFSENNGTNSYLILNNKHLILGITRELCKQLKLQDFEYEKMPDLFYLTDIQQLIPEYFSLIDQNKIDKSQPFSNVQIIFNDKFQIGQKSIQTYSDQMKKNPDCIRSYYANIVVTIRLTHSIIEIKNVVESKKSIQQDSNDQDYFEQELYDFIEEFHIQQPNQFNDDLFPKLQKEIDIQNDCFIQEEIQENVDQIDTNRVVSLQQRQLISESIQQFELISPGRSNRQLIDKTTSFATHQINLSCQQRFFQNQIEEKEKEQSQSNPSAAEKGFGQLNYDQNQQNAEIRENLRQQLNEENQTSIHAKKLNLDNAASSTLGTFSQNFQLFKKYELIQLIVSSIKFSIMFDLMIFSLLLVSLVSALFAIILINNSSSDIYSALSQLQMLEFYTSFMNPCYLFLSSFTSIYNYRYGSFEHLQKQNIESLIQYHQRNINQSFLNIKQSYSNQSKGSLLQEDLSTTFINFKYLKQNDYSIEEISLREAIFQIIQYQYNFQFIFTQENGLQQMIEQFMQYIVNLEDINNEILNLNTEIITHISDSNLLLQNKWIVLCVRCTYLILLFQLSAWLLYIKHIRKYSKILKLFQKVDIVWVLRDLERCKELLSLLNKDSNLMFRYKFNIFLKERFFRSELSKKHIIQDKIKRTGFIKLDTKQKLLLSRLRSFIFFSTLFVIFFLYSFIMNVQGIDFMDFYQMKSLQYNSIGDLSLSIPKAYSLRELNYFKSNNFFGYEYIQQNLTEQYVQIIQSSLDILSNYLQTYTIFESNYNDQTILSLNNKTLCEEDSIAKTFDLQQHYLCKQIYDNVMDRGLSITITKIRDILLTEMNNSQLYTQRTNPPFNEIEIGIYLSVIIMNVLQTIKAGLSDQADQLNMTIQIVSIIYLVFTFLKIILVILFVRSYYLNEFQNIKKLIILLPQAALFIDDLFERQLRQLIAKENLV</sequence>
<feature type="region of interest" description="Disordered" evidence="2">
    <location>
        <begin position="1010"/>
        <end position="1029"/>
    </location>
</feature>
<evidence type="ECO:0000313" key="5">
    <source>
        <dbReference type="Proteomes" id="UP000692954"/>
    </source>
</evidence>
<feature type="transmembrane region" description="Helical" evidence="3">
    <location>
        <begin position="1630"/>
        <end position="1651"/>
    </location>
</feature>
<dbReference type="EMBL" id="CAJJDN010000120">
    <property type="protein sequence ID" value="CAD8119199.1"/>
    <property type="molecule type" value="Genomic_DNA"/>
</dbReference>
<dbReference type="PANTHER" id="PTHR31600">
    <property type="entry name" value="TINY MACROCYSTS PROTEIN B-RELATED"/>
    <property type="match status" value="1"/>
</dbReference>
<keyword evidence="3" id="KW-0812">Transmembrane</keyword>
<feature type="transmembrane region" description="Helical" evidence="3">
    <location>
        <begin position="1416"/>
        <end position="1433"/>
    </location>
</feature>
<feature type="transmembrane region" description="Helical" evidence="3">
    <location>
        <begin position="274"/>
        <end position="295"/>
    </location>
</feature>
<reference evidence="4" key="1">
    <citation type="submission" date="2021-01" db="EMBL/GenBank/DDBJ databases">
        <authorList>
            <consortium name="Genoscope - CEA"/>
            <person name="William W."/>
        </authorList>
    </citation>
    <scope>NUCLEOTIDE SEQUENCE</scope>
</reference>
<evidence type="ECO:0000313" key="4">
    <source>
        <dbReference type="EMBL" id="CAD8119199.1"/>
    </source>
</evidence>
<keyword evidence="5" id="KW-1185">Reference proteome</keyword>
<name>A0A8S1QUD7_9CILI</name>
<evidence type="ECO:0000256" key="2">
    <source>
        <dbReference type="SAM" id="MobiDB-lite"/>
    </source>
</evidence>
<proteinExistence type="predicted"/>
<keyword evidence="3" id="KW-1133">Transmembrane helix</keyword>
<feature type="transmembrane region" description="Helical" evidence="3">
    <location>
        <begin position="1105"/>
        <end position="1125"/>
    </location>
</feature>
<keyword evidence="3" id="KW-0472">Membrane</keyword>
<evidence type="ECO:0000256" key="3">
    <source>
        <dbReference type="SAM" id="Phobius"/>
    </source>
</evidence>
<comment type="caution">
    <text evidence="4">The sequence shown here is derived from an EMBL/GenBank/DDBJ whole genome shotgun (WGS) entry which is preliminary data.</text>
</comment>
<feature type="transmembrane region" description="Helical" evidence="3">
    <location>
        <begin position="244"/>
        <end position="262"/>
    </location>
</feature>
<accession>A0A8S1QUD7</accession>
<feature type="coiled-coil region" evidence="1">
    <location>
        <begin position="530"/>
        <end position="557"/>
    </location>
</feature>
<evidence type="ECO:0008006" key="6">
    <source>
        <dbReference type="Google" id="ProtNLM"/>
    </source>
</evidence>